<keyword evidence="7" id="KW-0472">Membrane</keyword>
<evidence type="ECO:0000256" key="7">
    <source>
        <dbReference type="ARBA" id="ARBA00023136"/>
    </source>
</evidence>
<evidence type="ECO:0000313" key="10">
    <source>
        <dbReference type="EMBL" id="CAD9343248.1"/>
    </source>
</evidence>
<dbReference type="EMBL" id="HBGN01027466">
    <property type="protein sequence ID" value="CAD9343248.1"/>
    <property type="molecule type" value="Transcribed_RNA"/>
</dbReference>
<evidence type="ECO:0000256" key="3">
    <source>
        <dbReference type="ARBA" id="ARBA00009481"/>
    </source>
</evidence>
<keyword evidence="6" id="KW-0808">Transferase</keyword>
<evidence type="ECO:0000256" key="9">
    <source>
        <dbReference type="SAM" id="SignalP"/>
    </source>
</evidence>
<evidence type="ECO:0008006" key="11">
    <source>
        <dbReference type="Google" id="ProtNLM"/>
    </source>
</evidence>
<feature type="chain" id="PRO_5030160159" description="Digalactosyldiacylglycerol synthase" evidence="9">
    <location>
        <begin position="42"/>
        <end position="940"/>
    </location>
</feature>
<dbReference type="Pfam" id="PF13692">
    <property type="entry name" value="Glyco_trans_1_4"/>
    <property type="match status" value="1"/>
</dbReference>
<feature type="region of interest" description="Disordered" evidence="8">
    <location>
        <begin position="816"/>
        <end position="848"/>
    </location>
</feature>
<comment type="similarity">
    <text evidence="3">Belongs to the glycosyltransferase group 1 family. Glycosyltransferase 4 subfamily.</text>
</comment>
<dbReference type="GO" id="GO:0046481">
    <property type="term" value="F:digalactosyldiacylglycerol synthase activity"/>
    <property type="evidence" value="ECO:0007669"/>
    <property type="project" value="InterPro"/>
</dbReference>
<dbReference type="SUPFAM" id="SSF53756">
    <property type="entry name" value="UDP-Glycosyltransferase/glycogen phosphorylase"/>
    <property type="match status" value="1"/>
</dbReference>
<keyword evidence="9" id="KW-0732">Signal</keyword>
<evidence type="ECO:0000256" key="2">
    <source>
        <dbReference type="ARBA" id="ARBA00004370"/>
    </source>
</evidence>
<keyword evidence="5" id="KW-0934">Plastid</keyword>
<dbReference type="GO" id="GO:0009507">
    <property type="term" value="C:chloroplast"/>
    <property type="evidence" value="ECO:0007669"/>
    <property type="project" value="UniProtKB-SubCell"/>
</dbReference>
<evidence type="ECO:0000256" key="5">
    <source>
        <dbReference type="ARBA" id="ARBA00022640"/>
    </source>
</evidence>
<proteinExistence type="inferred from homology"/>
<accession>A0A6U3SZI1</accession>
<feature type="compositionally biased region" description="Low complexity" evidence="8">
    <location>
        <begin position="833"/>
        <end position="843"/>
    </location>
</feature>
<dbReference type="InterPro" id="IPR044525">
    <property type="entry name" value="DGDG1/2"/>
</dbReference>
<feature type="region of interest" description="Disordered" evidence="8">
    <location>
        <begin position="41"/>
        <end position="102"/>
    </location>
</feature>
<reference evidence="10" key="1">
    <citation type="submission" date="2021-01" db="EMBL/GenBank/DDBJ databases">
        <authorList>
            <person name="Corre E."/>
            <person name="Pelletier E."/>
            <person name="Niang G."/>
            <person name="Scheremetjew M."/>
            <person name="Finn R."/>
            <person name="Kale V."/>
            <person name="Holt S."/>
            <person name="Cochrane G."/>
            <person name="Meng A."/>
            <person name="Brown T."/>
            <person name="Cohen L."/>
        </authorList>
    </citation>
    <scope>NUCLEOTIDE SEQUENCE</scope>
    <source>
        <strain evidence="10">Pop2</strain>
    </source>
</reference>
<evidence type="ECO:0000256" key="1">
    <source>
        <dbReference type="ARBA" id="ARBA00004229"/>
    </source>
</evidence>
<sequence length="940" mass="104792">MNGCRWRQRRKSYENAHFFISLKAALLLCIVVLSIPSSSNGEFLTPSKQNDKNSTESTGVETNHNSLDGHGDIDSDIASTVPNGDGARHKRGTTAPSAEAMRKKWKSTFEEIKSLVIENPTTGRETTKQLLTRWKLLLDGATTTSTSATEKKSKGESHKQSGKGKKTRFEGGVNWERLLQQWSDDAADYFNVTSIGKVDKKVAPQTVGTDDIVHVVPDVISPQSTTHAKKSSALKGTSVKLATEPLLPTPRTVKPGEPVLPHTDLSDKSKNIWIVTTAALPWMTGTAVNPLLRAAYMTIGRKAAGGSVTLMLPWVEKRSDQERVYGKDRIFENEEQQEEFIRNWLRNTANMKDASKDLRIRWYTAWQERAENSLYAMGDITALMPAEEVDICVLEEPEHLNWYRAPGESWTSKFKHVVGIVHTNYFVYAQEQPAAFIRAPGMRLLCSWMCRAHCHRVIKLSGTLGNFAPEKELVENVHGVRRTFLDAGKQVRDIIVSRKGATHEVFGPDATPTIYFIGKMLWSKGLGSLMELIQYAEESAGLKVKVDMYGGGPDKDEAEARAKKMGLDMPFHGPLDHGELTASHKIFINPSTSEVLCTTVAEALAMGKFVVLPSHPSNDFFEQFPNCLAYTNKEEFVGNLYYAMTHSPEPLTKEYAYALSWQAATERFEAAGSISVAEAEAMKEALTSEDAGVEIGLPPLIKDEVERKKIASSIRLSRLRYRDFRSRLSQEIKNSNVLPKEVQQQLVTELDKRLNLNLEKMLSSPILKLELSPAELDKQLLDFYVEISGAPYGDVLRIIGGGTNVGKQNLYLKQLTREKERGRTNAKTPDFTLPPGLSSSPPLSDEDDFDAEGISKPTRWVKRVVNKNLFQKNPGVITTLNSKKSNKGDGMQMSLMNMHSKAKYQPRTGSNSLNLSSKQMACHFSSHHQIRSRASYSPLI</sequence>
<dbReference type="AlphaFoldDB" id="A0A6U3SZI1"/>
<evidence type="ECO:0000256" key="4">
    <source>
        <dbReference type="ARBA" id="ARBA00022528"/>
    </source>
</evidence>
<dbReference type="GO" id="GO:0016020">
    <property type="term" value="C:membrane"/>
    <property type="evidence" value="ECO:0007669"/>
    <property type="project" value="UniProtKB-SubCell"/>
</dbReference>
<dbReference type="CDD" id="cd01635">
    <property type="entry name" value="Glycosyltransferase_GTB-type"/>
    <property type="match status" value="1"/>
</dbReference>
<gene>
    <name evidence="10" type="ORF">DBRI1063_LOCUS17729</name>
</gene>
<organism evidence="10">
    <name type="scientific">Ditylum brightwellii</name>
    <dbReference type="NCBI Taxonomy" id="49249"/>
    <lineage>
        <taxon>Eukaryota</taxon>
        <taxon>Sar</taxon>
        <taxon>Stramenopiles</taxon>
        <taxon>Ochrophyta</taxon>
        <taxon>Bacillariophyta</taxon>
        <taxon>Mediophyceae</taxon>
        <taxon>Lithodesmiophycidae</taxon>
        <taxon>Lithodesmiales</taxon>
        <taxon>Lithodesmiaceae</taxon>
        <taxon>Ditylum</taxon>
    </lineage>
</organism>
<keyword evidence="4" id="KW-0150">Chloroplast</keyword>
<evidence type="ECO:0000256" key="8">
    <source>
        <dbReference type="SAM" id="MobiDB-lite"/>
    </source>
</evidence>
<protein>
    <recommendedName>
        <fullName evidence="11">Digalactosyldiacylglycerol synthase</fullName>
    </recommendedName>
</protein>
<feature type="compositionally biased region" description="Basic and acidic residues" evidence="8">
    <location>
        <begin position="149"/>
        <end position="159"/>
    </location>
</feature>
<dbReference type="Gene3D" id="3.40.50.2000">
    <property type="entry name" value="Glycogen Phosphorylase B"/>
    <property type="match status" value="1"/>
</dbReference>
<feature type="region of interest" description="Disordered" evidence="8">
    <location>
        <begin position="142"/>
        <end position="168"/>
    </location>
</feature>
<feature type="compositionally biased region" description="Polar residues" evidence="8">
    <location>
        <begin position="55"/>
        <end position="66"/>
    </location>
</feature>
<name>A0A6U3SZI1_9STRA</name>
<dbReference type="PANTHER" id="PTHR46132">
    <property type="entry name" value="DIGALACTOSYLDIACYLGLYCEROL SYNTHASE 2, CHLOROPLASTIC"/>
    <property type="match status" value="1"/>
</dbReference>
<comment type="subcellular location">
    <subcellularLocation>
        <location evidence="2">Membrane</location>
    </subcellularLocation>
    <subcellularLocation>
        <location evidence="1">Plastid</location>
        <location evidence="1">Chloroplast</location>
    </subcellularLocation>
</comment>
<evidence type="ECO:0000256" key="6">
    <source>
        <dbReference type="ARBA" id="ARBA00022679"/>
    </source>
</evidence>
<dbReference type="PANTHER" id="PTHR46132:SF1">
    <property type="entry name" value="DIGALACTOSYLDIACYLGLYCEROL SYNTHASE 2, CHLOROPLASTIC"/>
    <property type="match status" value="1"/>
</dbReference>
<feature type="signal peptide" evidence="9">
    <location>
        <begin position="1"/>
        <end position="41"/>
    </location>
</feature>